<feature type="domain" description="Sugar phosphate transporter" evidence="6">
    <location>
        <begin position="51"/>
        <end position="318"/>
    </location>
</feature>
<feature type="transmembrane region" description="Helical" evidence="5">
    <location>
        <begin position="213"/>
        <end position="231"/>
    </location>
</feature>
<protein>
    <recommendedName>
        <fullName evidence="6">Sugar phosphate transporter domain-containing protein</fullName>
    </recommendedName>
</protein>
<feature type="transmembrane region" description="Helical" evidence="5">
    <location>
        <begin position="275"/>
        <end position="296"/>
    </location>
</feature>
<keyword evidence="2 5" id="KW-0812">Transmembrane</keyword>
<feature type="transmembrane region" description="Helical" evidence="5">
    <location>
        <begin position="155"/>
        <end position="173"/>
    </location>
</feature>
<dbReference type="PANTHER" id="PTHR11132">
    <property type="entry name" value="SOLUTE CARRIER FAMILY 35"/>
    <property type="match status" value="1"/>
</dbReference>
<evidence type="ECO:0000259" key="6">
    <source>
        <dbReference type="Pfam" id="PF03151"/>
    </source>
</evidence>
<evidence type="ECO:0000256" key="5">
    <source>
        <dbReference type="SAM" id="Phobius"/>
    </source>
</evidence>
<dbReference type="Proteomes" id="UP000663860">
    <property type="component" value="Unassembled WGS sequence"/>
</dbReference>
<comment type="subcellular location">
    <subcellularLocation>
        <location evidence="1">Membrane</location>
        <topology evidence="1">Multi-pass membrane protein</topology>
    </subcellularLocation>
</comment>
<organism evidence="7 8">
    <name type="scientific">Adineta steineri</name>
    <dbReference type="NCBI Taxonomy" id="433720"/>
    <lineage>
        <taxon>Eukaryota</taxon>
        <taxon>Metazoa</taxon>
        <taxon>Spiralia</taxon>
        <taxon>Gnathifera</taxon>
        <taxon>Rotifera</taxon>
        <taxon>Eurotatoria</taxon>
        <taxon>Bdelloidea</taxon>
        <taxon>Adinetida</taxon>
        <taxon>Adinetidae</taxon>
        <taxon>Adineta</taxon>
    </lineage>
</organism>
<evidence type="ECO:0000256" key="4">
    <source>
        <dbReference type="ARBA" id="ARBA00023136"/>
    </source>
</evidence>
<dbReference type="Pfam" id="PF03151">
    <property type="entry name" value="TPT"/>
    <property type="match status" value="1"/>
</dbReference>
<feature type="transmembrane region" description="Helical" evidence="5">
    <location>
        <begin position="246"/>
        <end position="268"/>
    </location>
</feature>
<evidence type="ECO:0000256" key="3">
    <source>
        <dbReference type="ARBA" id="ARBA00022989"/>
    </source>
</evidence>
<dbReference type="GO" id="GO:0016020">
    <property type="term" value="C:membrane"/>
    <property type="evidence" value="ECO:0007669"/>
    <property type="project" value="UniProtKB-SubCell"/>
</dbReference>
<feature type="transmembrane region" description="Helical" evidence="5">
    <location>
        <begin position="179"/>
        <end position="201"/>
    </location>
</feature>
<feature type="transmembrane region" description="Helical" evidence="5">
    <location>
        <begin position="38"/>
        <end position="57"/>
    </location>
</feature>
<feature type="transmembrane region" description="Helical" evidence="5">
    <location>
        <begin position="103"/>
        <end position="121"/>
    </location>
</feature>
<feature type="transmembrane region" description="Helical" evidence="5">
    <location>
        <begin position="302"/>
        <end position="321"/>
    </location>
</feature>
<gene>
    <name evidence="7" type="ORF">IZO911_LOCUS39835</name>
</gene>
<dbReference type="InterPro" id="IPR050186">
    <property type="entry name" value="TPT_transporter"/>
</dbReference>
<evidence type="ECO:0000256" key="1">
    <source>
        <dbReference type="ARBA" id="ARBA00004141"/>
    </source>
</evidence>
<dbReference type="InterPro" id="IPR004853">
    <property type="entry name" value="Sugar_P_trans_dom"/>
</dbReference>
<reference evidence="7" key="1">
    <citation type="submission" date="2021-02" db="EMBL/GenBank/DDBJ databases">
        <authorList>
            <person name="Nowell W R."/>
        </authorList>
    </citation>
    <scope>NUCLEOTIDE SEQUENCE</scope>
</reference>
<feature type="transmembrane region" description="Helical" evidence="5">
    <location>
        <begin position="69"/>
        <end position="91"/>
    </location>
</feature>
<proteinExistence type="predicted"/>
<dbReference type="SUPFAM" id="SSF103481">
    <property type="entry name" value="Multidrug resistance efflux transporter EmrE"/>
    <property type="match status" value="1"/>
</dbReference>
<evidence type="ECO:0000256" key="2">
    <source>
        <dbReference type="ARBA" id="ARBA00022692"/>
    </source>
</evidence>
<keyword evidence="3 5" id="KW-1133">Transmembrane helix</keyword>
<keyword evidence="4 5" id="KW-0472">Membrane</keyword>
<name>A0A815L970_9BILA</name>
<sequence length="343" mass="38739">MSTNHNNKNGTSSDTLIPLIKIDSLITQSSKDGLKQNCLIVLGCAANILSAIAIIFLNKYIFSHCHIQTMTLTAIQMVFTSFGLIICLQMNTFVRKTISIKQILPLSIAFCAFVVFTNLSLEYNTIGTYQLFKVLTTPVVVYISWQFYETKYSKMVIATLIPVVVGVSIHSVNDIQLTLFGTIIATIGFISASLYQIWISERLKELKMNSQQLLYYQAPLSALLLIPFIFYMERFPVYKTSEEQRIAILAVVASGIVAFVVNLSVYWVIKNTSALTYNMIGHMKTISILLGSFTLFDDFLNFKQFIGMLLTLFGLFTYTFVRMGEENQLPCTRWNLNPTTNTI</sequence>
<dbReference type="InterPro" id="IPR037185">
    <property type="entry name" value="EmrE-like"/>
</dbReference>
<dbReference type="AlphaFoldDB" id="A0A815L970"/>
<dbReference type="EMBL" id="CAJNOE010001265">
    <property type="protein sequence ID" value="CAF1406812.1"/>
    <property type="molecule type" value="Genomic_DNA"/>
</dbReference>
<evidence type="ECO:0000313" key="8">
    <source>
        <dbReference type="Proteomes" id="UP000663860"/>
    </source>
</evidence>
<comment type="caution">
    <text evidence="7">The sequence shown here is derived from an EMBL/GenBank/DDBJ whole genome shotgun (WGS) entry which is preliminary data.</text>
</comment>
<evidence type="ECO:0000313" key="7">
    <source>
        <dbReference type="EMBL" id="CAF1406812.1"/>
    </source>
</evidence>
<feature type="transmembrane region" description="Helical" evidence="5">
    <location>
        <begin position="127"/>
        <end position="148"/>
    </location>
</feature>
<accession>A0A815L970</accession>